<protein>
    <submittedName>
        <fullName evidence="1">Uncharacterized protein</fullName>
    </submittedName>
</protein>
<organism evidence="1 2">
    <name type="scientific">Psilocybe cf. subviscida</name>
    <dbReference type="NCBI Taxonomy" id="2480587"/>
    <lineage>
        <taxon>Eukaryota</taxon>
        <taxon>Fungi</taxon>
        <taxon>Dikarya</taxon>
        <taxon>Basidiomycota</taxon>
        <taxon>Agaricomycotina</taxon>
        <taxon>Agaricomycetes</taxon>
        <taxon>Agaricomycetidae</taxon>
        <taxon>Agaricales</taxon>
        <taxon>Agaricineae</taxon>
        <taxon>Strophariaceae</taxon>
        <taxon>Psilocybe</taxon>
    </lineage>
</organism>
<proteinExistence type="predicted"/>
<reference evidence="1 2" key="1">
    <citation type="journal article" date="2020" name="ISME J.">
        <title>Uncovering the hidden diversity of litter-decomposition mechanisms in mushroom-forming fungi.</title>
        <authorList>
            <person name="Floudas D."/>
            <person name="Bentzer J."/>
            <person name="Ahren D."/>
            <person name="Johansson T."/>
            <person name="Persson P."/>
            <person name="Tunlid A."/>
        </authorList>
    </citation>
    <scope>NUCLEOTIDE SEQUENCE [LARGE SCALE GENOMIC DNA]</scope>
    <source>
        <strain evidence="1 2">CBS 101986</strain>
    </source>
</reference>
<gene>
    <name evidence="1" type="ORF">D9619_012425</name>
</gene>
<accession>A0A8H5ARL4</accession>
<evidence type="ECO:0000313" key="1">
    <source>
        <dbReference type="EMBL" id="KAF5309574.1"/>
    </source>
</evidence>
<dbReference type="Proteomes" id="UP000567179">
    <property type="component" value="Unassembled WGS sequence"/>
</dbReference>
<evidence type="ECO:0000313" key="2">
    <source>
        <dbReference type="Proteomes" id="UP000567179"/>
    </source>
</evidence>
<dbReference type="EMBL" id="JAACJJ010000059">
    <property type="protein sequence ID" value="KAF5309574.1"/>
    <property type="molecule type" value="Genomic_DNA"/>
</dbReference>
<comment type="caution">
    <text evidence="1">The sequence shown here is derived from an EMBL/GenBank/DDBJ whole genome shotgun (WGS) entry which is preliminary data.</text>
</comment>
<keyword evidence="2" id="KW-1185">Reference proteome</keyword>
<name>A0A8H5ARL4_9AGAR</name>
<sequence length="84" mass="8962">MSLDGNMGSTASHISRVYNFSITRDVDVGAIPPPPVDPASSFDGATELISTIISMTDPHCSSRLQETSTWFAPSSLPHPFRLAA</sequence>
<dbReference type="AlphaFoldDB" id="A0A8H5ARL4"/>